<dbReference type="RefSeq" id="WP_019089530.1">
    <property type="nucleotide sequence ID" value="NZ_CP012111.1"/>
</dbReference>
<proteinExistence type="predicted"/>
<organism evidence="1 2">
    <name type="scientific">Acetobacter pasteurianus</name>
    <name type="common">Acetobacter turbidans</name>
    <dbReference type="NCBI Taxonomy" id="438"/>
    <lineage>
        <taxon>Bacteria</taxon>
        <taxon>Pseudomonadati</taxon>
        <taxon>Pseudomonadota</taxon>
        <taxon>Alphaproteobacteria</taxon>
        <taxon>Acetobacterales</taxon>
        <taxon>Acetobacteraceae</taxon>
        <taxon>Acetobacter</taxon>
    </lineage>
</organism>
<dbReference type="EMBL" id="LYUD01000114">
    <property type="protein sequence ID" value="OAZ71093.1"/>
    <property type="molecule type" value="Genomic_DNA"/>
</dbReference>
<accession>A0A0K0TAN8</accession>
<evidence type="ECO:0000313" key="2">
    <source>
        <dbReference type="Proteomes" id="UP000093796"/>
    </source>
</evidence>
<accession>A0A368ABU5</accession>
<dbReference type="PATRIC" id="fig|438.10.peg.1332"/>
<sequence>MPTAENDGADLRTVLAKLDTMQGDLSEVKKDQREERDARVALAARTDALEKRDTLILSKIDKMAIDDAERAGATRLTMWVASMLGPTGIATLAAALYHLFSHP</sequence>
<protein>
    <submittedName>
        <fullName evidence="1">Uncharacterized protein</fullName>
    </submittedName>
</protein>
<dbReference type="Proteomes" id="UP000093796">
    <property type="component" value="Unassembled WGS sequence"/>
</dbReference>
<evidence type="ECO:0000313" key="1">
    <source>
        <dbReference type="EMBL" id="OAZ71093.1"/>
    </source>
</evidence>
<dbReference type="OrthoDB" id="7222677at2"/>
<reference evidence="1 2" key="1">
    <citation type="submission" date="2016-05" db="EMBL/GenBank/DDBJ databases">
        <title>Genome sequencing of Acetobacter pasteurianus strain SRCM100623.</title>
        <authorList>
            <person name="Song Y.R."/>
        </authorList>
    </citation>
    <scope>NUCLEOTIDE SEQUENCE [LARGE SCALE GENOMIC DNA]</scope>
    <source>
        <strain evidence="1 2">SRCM100623</strain>
    </source>
</reference>
<comment type="caution">
    <text evidence="1">The sequence shown here is derived from an EMBL/GenBank/DDBJ whole genome shotgun (WGS) entry which is preliminary data.</text>
</comment>
<name>A0A0K0TAN8_ACEPA</name>
<gene>
    <name evidence="1" type="ORF">SRCM100623_02160</name>
</gene>
<dbReference type="AlphaFoldDB" id="A0A0K0TAN8"/>